<dbReference type="Proteomes" id="UP001481170">
    <property type="component" value="Chromosome"/>
</dbReference>
<protein>
    <submittedName>
        <fullName evidence="1">dTDP-4-dehydrorhamnose reductase family protein</fullName>
    </submittedName>
</protein>
<proteinExistence type="predicted"/>
<accession>A0ACD5GBX1</accession>
<name>A0ACD5GBX1_ECOLX</name>
<organism evidence="1 2">
    <name type="scientific">Escherichia coli</name>
    <dbReference type="NCBI Taxonomy" id="562"/>
    <lineage>
        <taxon>Bacteria</taxon>
        <taxon>Pseudomonadati</taxon>
        <taxon>Pseudomonadota</taxon>
        <taxon>Gammaproteobacteria</taxon>
        <taxon>Enterobacterales</taxon>
        <taxon>Enterobacteriaceae</taxon>
        <taxon>Escherichia</taxon>
    </lineage>
</organism>
<gene>
    <name evidence="1" type="ORF">ABTZ31_021390</name>
</gene>
<sequence length="295" mass="33162">MILNVMILGVTGMLGYSLFTNLKDYKNLNVIGTARNLLGKEQYFKTQKQNLVLNIDATDIDSIDNVINSVDPDVVINCIGLIKQHEISKQHVEAIKINALLPHQLAEVCNKYNAKLIQFSTDCVFDGKKGLYRESDTPNSTDLYGKSKCLGEVNYGKHLTLRTSIIGHELNSSVSLIDWFLSQSTEVNGYSKAIFSGLPTCYIAKLLAEKIIANDSLKGIYHLSANPIDKYTLISLVSEIYGKSIKINKSEKLIIDRSLDSTRLREAIGFIPPSWYDLIKFMFNDYVTRYSLCKN</sequence>
<dbReference type="EMBL" id="CP180600">
    <property type="protein sequence ID" value="XOW91753.1"/>
    <property type="molecule type" value="Genomic_DNA"/>
</dbReference>
<evidence type="ECO:0000313" key="1">
    <source>
        <dbReference type="EMBL" id="XOW91753.1"/>
    </source>
</evidence>
<reference evidence="1" key="1">
    <citation type="submission" date="2025-01" db="EMBL/GenBank/DDBJ databases">
        <authorList>
            <person name="Sun R."/>
            <person name="Lian X."/>
        </authorList>
    </citation>
    <scope>NUCLEOTIDE SEQUENCE</scope>
    <source>
        <strain evidence="1">PS2Canimalfeces12</strain>
    </source>
</reference>
<evidence type="ECO:0000313" key="2">
    <source>
        <dbReference type="Proteomes" id="UP001481170"/>
    </source>
</evidence>